<evidence type="ECO:0000313" key="4">
    <source>
        <dbReference type="Proteomes" id="UP000887567"/>
    </source>
</evidence>
<proteinExistence type="inferred from homology"/>
<feature type="compositionally biased region" description="Basic and acidic residues" evidence="2">
    <location>
        <begin position="180"/>
        <end position="193"/>
    </location>
</feature>
<accession>A0A913Y6E7</accession>
<dbReference type="GO" id="GO:0007034">
    <property type="term" value="P:vacuolar transport"/>
    <property type="evidence" value="ECO:0007669"/>
    <property type="project" value="InterPro"/>
</dbReference>
<dbReference type="RefSeq" id="XP_020915539.1">
    <property type="nucleotide sequence ID" value="XM_021059880.2"/>
</dbReference>
<dbReference type="OMA" id="DMIFQLR"/>
<reference evidence="3" key="1">
    <citation type="submission" date="2022-11" db="UniProtKB">
        <authorList>
            <consortium name="EnsemblMetazoa"/>
        </authorList>
    </citation>
    <scope>IDENTIFICATION</scope>
</reference>
<evidence type="ECO:0000256" key="1">
    <source>
        <dbReference type="ARBA" id="ARBA00006190"/>
    </source>
</evidence>
<comment type="similarity">
    <text evidence="1">Belongs to the SNF7 family.</text>
</comment>
<dbReference type="EnsemblMetazoa" id="XM_021059880.2">
    <property type="protein sequence ID" value="XP_020915539.1"/>
    <property type="gene ID" value="LOC110253022"/>
</dbReference>
<protein>
    <recommendedName>
        <fullName evidence="5">Charged multivesicular body protein 1a</fullName>
    </recommendedName>
</protein>
<evidence type="ECO:0000256" key="2">
    <source>
        <dbReference type="SAM" id="MobiDB-lite"/>
    </source>
</evidence>
<dbReference type="GeneID" id="110253022"/>
<dbReference type="Pfam" id="PF03357">
    <property type="entry name" value="Snf7"/>
    <property type="match status" value="1"/>
</dbReference>
<dbReference type="AlphaFoldDB" id="A0A913Y6E7"/>
<dbReference type="PANTHER" id="PTHR10476">
    <property type="entry name" value="CHARGED MULTIVESICULAR BODY PROTEIN"/>
    <property type="match status" value="1"/>
</dbReference>
<name>A0A913Y6E7_EXADI</name>
<evidence type="ECO:0008006" key="5">
    <source>
        <dbReference type="Google" id="ProtNLM"/>
    </source>
</evidence>
<sequence>MPIEDTLFQLKFTTKQLERYAKKCEKDQKVQESKIKKAISQKNVEGARIYAENAIRKKNEGLNFLRLASRVDAVASKVQTAMMMKQVSKNMEGVTKGLDKAMKSMDLEKISTTMEKFEGLFEDLDVNTQVMENAMGEATTLTTPQDQVEALINQVAEENGLEIMSELEKVQPGTSSLKQSETERSAKEEDQLSRRLAALRN</sequence>
<dbReference type="Gene3D" id="6.10.140.1230">
    <property type="match status" value="1"/>
</dbReference>
<dbReference type="OrthoDB" id="10266568at2759"/>
<organism evidence="3 4">
    <name type="scientific">Exaiptasia diaphana</name>
    <name type="common">Tropical sea anemone</name>
    <name type="synonym">Aiptasia pulchella</name>
    <dbReference type="NCBI Taxonomy" id="2652724"/>
    <lineage>
        <taxon>Eukaryota</taxon>
        <taxon>Metazoa</taxon>
        <taxon>Cnidaria</taxon>
        <taxon>Anthozoa</taxon>
        <taxon>Hexacorallia</taxon>
        <taxon>Actiniaria</taxon>
        <taxon>Aiptasiidae</taxon>
        <taxon>Exaiptasia</taxon>
    </lineage>
</organism>
<dbReference type="Proteomes" id="UP000887567">
    <property type="component" value="Unplaced"/>
</dbReference>
<keyword evidence="4" id="KW-1185">Reference proteome</keyword>
<evidence type="ECO:0000313" key="3">
    <source>
        <dbReference type="EnsemblMetazoa" id="XP_020915539.1"/>
    </source>
</evidence>
<feature type="region of interest" description="Disordered" evidence="2">
    <location>
        <begin position="166"/>
        <end position="201"/>
    </location>
</feature>
<dbReference type="InterPro" id="IPR005024">
    <property type="entry name" value="Snf7_fam"/>
</dbReference>